<gene>
    <name evidence="1" type="ORF">T03_7033</name>
</gene>
<accession>A0A0V1BR51</accession>
<comment type="caution">
    <text evidence="1">The sequence shown here is derived from an EMBL/GenBank/DDBJ whole genome shotgun (WGS) entry which is preliminary data.</text>
</comment>
<evidence type="ECO:0000313" key="2">
    <source>
        <dbReference type="Proteomes" id="UP000054653"/>
    </source>
</evidence>
<dbReference type="Proteomes" id="UP000054653">
    <property type="component" value="Unassembled WGS sequence"/>
</dbReference>
<sequence length="186" mass="20728">MSMQNVLRYALANNSTLALAISQYRKVSDELLALSKSARKKPRRKEKAFLQLSLQELTDISILFMQADLEIHFSHDRLRVHSQLAKMDENLLLVGSCKKGLSVWASGVRTLDVSPSNGYPCSKFNNVSTTFCKRAFFLATPNRRNAIPCIVQIAAVGYAASQMTRISSAHIDRIEPHSFVSCILAP</sequence>
<dbReference type="AlphaFoldDB" id="A0A0V1BR51"/>
<evidence type="ECO:0000313" key="1">
    <source>
        <dbReference type="EMBL" id="KRY39716.1"/>
    </source>
</evidence>
<name>A0A0V1BR51_TRIBR</name>
<dbReference type="EMBL" id="JYDI01001146">
    <property type="protein sequence ID" value="KRY39716.1"/>
    <property type="molecule type" value="Genomic_DNA"/>
</dbReference>
<organism evidence="1 2">
    <name type="scientific">Trichinella britovi</name>
    <name type="common">Parasitic roundworm</name>
    <dbReference type="NCBI Taxonomy" id="45882"/>
    <lineage>
        <taxon>Eukaryota</taxon>
        <taxon>Metazoa</taxon>
        <taxon>Ecdysozoa</taxon>
        <taxon>Nematoda</taxon>
        <taxon>Enoplea</taxon>
        <taxon>Dorylaimia</taxon>
        <taxon>Trichinellida</taxon>
        <taxon>Trichinellidae</taxon>
        <taxon>Trichinella</taxon>
    </lineage>
</organism>
<keyword evidence="2" id="KW-1185">Reference proteome</keyword>
<proteinExistence type="predicted"/>
<protein>
    <submittedName>
        <fullName evidence="1">Uncharacterized protein</fullName>
    </submittedName>
</protein>
<reference evidence="1 2" key="1">
    <citation type="submission" date="2015-01" db="EMBL/GenBank/DDBJ databases">
        <title>Evolution of Trichinella species and genotypes.</title>
        <authorList>
            <person name="Korhonen P.K."/>
            <person name="Edoardo P."/>
            <person name="Giuseppe L.R."/>
            <person name="Gasser R.B."/>
        </authorList>
    </citation>
    <scope>NUCLEOTIDE SEQUENCE [LARGE SCALE GENOMIC DNA]</scope>
    <source>
        <strain evidence="1">ISS120</strain>
    </source>
</reference>